<reference evidence="3" key="1">
    <citation type="submission" date="2023-06" db="EMBL/GenBank/DDBJ databases">
        <title>Genome-scale phylogeny and comparative genomics of the fungal order Sordariales.</title>
        <authorList>
            <consortium name="Lawrence Berkeley National Laboratory"/>
            <person name="Hensen N."/>
            <person name="Bonometti L."/>
            <person name="Westerberg I."/>
            <person name="Brannstrom I.O."/>
            <person name="Guillou S."/>
            <person name="Cros-Aarteil S."/>
            <person name="Calhoun S."/>
            <person name="Haridas S."/>
            <person name="Kuo A."/>
            <person name="Mondo S."/>
            <person name="Pangilinan J."/>
            <person name="Riley R."/>
            <person name="Labutti K."/>
            <person name="Andreopoulos B."/>
            <person name="Lipzen A."/>
            <person name="Chen C."/>
            <person name="Yanf M."/>
            <person name="Daum C."/>
            <person name="Ng V."/>
            <person name="Clum A."/>
            <person name="Steindorff A."/>
            <person name="Ohm R."/>
            <person name="Martin F."/>
            <person name="Silar P."/>
            <person name="Natvig D."/>
            <person name="Lalanne C."/>
            <person name="Gautier V."/>
            <person name="Ament-Velasquez S.L."/>
            <person name="Kruys A."/>
            <person name="Hutchinson M.I."/>
            <person name="Powell A.J."/>
            <person name="Barry K."/>
            <person name="Miller A.N."/>
            <person name="Grigoriev I.V."/>
            <person name="Debuchy R."/>
            <person name="Gladieux P."/>
            <person name="Thoren M.H."/>
            <person name="Johannesson H."/>
        </authorList>
    </citation>
    <scope>NUCLEOTIDE SEQUENCE</scope>
    <source>
        <strain evidence="3">CBS 606.72</strain>
    </source>
</reference>
<keyword evidence="4" id="KW-1185">Reference proteome</keyword>
<protein>
    <submittedName>
        <fullName evidence="3">Uncharacterized protein</fullName>
    </submittedName>
</protein>
<feature type="region of interest" description="Disordered" evidence="1">
    <location>
        <begin position="91"/>
        <end position="110"/>
    </location>
</feature>
<dbReference type="Proteomes" id="UP001175000">
    <property type="component" value="Unassembled WGS sequence"/>
</dbReference>
<dbReference type="AlphaFoldDB" id="A0AA39XH65"/>
<proteinExistence type="predicted"/>
<keyword evidence="2" id="KW-1133">Transmembrane helix</keyword>
<accession>A0AA39XH65</accession>
<evidence type="ECO:0000256" key="1">
    <source>
        <dbReference type="SAM" id="MobiDB-lite"/>
    </source>
</evidence>
<feature type="transmembrane region" description="Helical" evidence="2">
    <location>
        <begin position="123"/>
        <end position="146"/>
    </location>
</feature>
<evidence type="ECO:0000256" key="2">
    <source>
        <dbReference type="SAM" id="Phobius"/>
    </source>
</evidence>
<comment type="caution">
    <text evidence="3">The sequence shown here is derived from an EMBL/GenBank/DDBJ whole genome shotgun (WGS) entry which is preliminary data.</text>
</comment>
<keyword evidence="2" id="KW-0472">Membrane</keyword>
<dbReference type="EMBL" id="JAULSU010000001">
    <property type="protein sequence ID" value="KAK0633566.1"/>
    <property type="molecule type" value="Genomic_DNA"/>
</dbReference>
<sequence length="228" mass="25937">MLSVRGSPKVKRRLGMTNLDSVRADEVKKWSRLWWCLRASKEAVRRPGSDGEGWAATKAKLFQSWLEMLHYESLAIPLMISLNHNSRAVNLRSRQPHSENTPSLWSSSQNRDRDQTKTLFARALCRLTALYAALATVCTTFATFLAEETTAHRGQTTLKTAVAAALTRWRLLLVLHWGLWRIVALLLRRATVSLPLRVLRVLRLWDIALGRRPLVVVLRGRHGCVGRI</sequence>
<organism evidence="3 4">
    <name type="scientific">Immersiella caudata</name>
    <dbReference type="NCBI Taxonomy" id="314043"/>
    <lineage>
        <taxon>Eukaryota</taxon>
        <taxon>Fungi</taxon>
        <taxon>Dikarya</taxon>
        <taxon>Ascomycota</taxon>
        <taxon>Pezizomycotina</taxon>
        <taxon>Sordariomycetes</taxon>
        <taxon>Sordariomycetidae</taxon>
        <taxon>Sordariales</taxon>
        <taxon>Lasiosphaeriaceae</taxon>
        <taxon>Immersiella</taxon>
    </lineage>
</organism>
<keyword evidence="2" id="KW-0812">Transmembrane</keyword>
<name>A0AA39XH65_9PEZI</name>
<feature type="compositionally biased region" description="Polar residues" evidence="1">
    <location>
        <begin position="98"/>
        <end position="109"/>
    </location>
</feature>
<gene>
    <name evidence="3" type="ORF">B0T14DRAFT_74032</name>
</gene>
<feature type="transmembrane region" description="Helical" evidence="2">
    <location>
        <begin position="166"/>
        <end position="187"/>
    </location>
</feature>
<evidence type="ECO:0000313" key="3">
    <source>
        <dbReference type="EMBL" id="KAK0633566.1"/>
    </source>
</evidence>
<evidence type="ECO:0000313" key="4">
    <source>
        <dbReference type="Proteomes" id="UP001175000"/>
    </source>
</evidence>